<keyword evidence="7 9" id="KW-0238">DNA-binding</keyword>
<dbReference type="InterPro" id="IPR003711">
    <property type="entry name" value="CarD-like/TRCF_RID"/>
</dbReference>
<dbReference type="InterPro" id="IPR027417">
    <property type="entry name" value="P-loop_NTPase"/>
</dbReference>
<feature type="domain" description="Helicase ATP-binding" evidence="10">
    <location>
        <begin position="486"/>
        <end position="646"/>
    </location>
</feature>
<dbReference type="Pfam" id="PF02559">
    <property type="entry name" value="CarD_TRCF_RID"/>
    <property type="match status" value="1"/>
</dbReference>
<dbReference type="InterPro" id="IPR004576">
    <property type="entry name" value="Mfd"/>
</dbReference>
<evidence type="ECO:0000256" key="6">
    <source>
        <dbReference type="ARBA" id="ARBA00022840"/>
    </source>
</evidence>
<reference evidence="13 14" key="2">
    <citation type="submission" date="2018-11" db="EMBL/GenBank/DDBJ databases">
        <title>Genomic Encyclopedia of Type Strains, Phase IV (KMG-IV): sequencing the most valuable type-strain genomes for metagenomic binning, comparative biology and taxonomic classification.</title>
        <authorList>
            <person name="Goeker M."/>
        </authorList>
    </citation>
    <scope>NUCLEOTIDE SEQUENCE [LARGE SCALE GENOMIC DNA]</scope>
    <source>
        <strain evidence="13 14">DSM 27783</strain>
    </source>
</reference>
<dbReference type="InterPro" id="IPR011545">
    <property type="entry name" value="DEAD/DEAH_box_helicase_dom"/>
</dbReference>
<dbReference type="PROSITE" id="PS51192">
    <property type="entry name" value="HELICASE_ATP_BIND_1"/>
    <property type="match status" value="1"/>
</dbReference>
<evidence type="ECO:0000313" key="13">
    <source>
        <dbReference type="EMBL" id="ROR40218.1"/>
    </source>
</evidence>
<dbReference type="SUPFAM" id="SSF143517">
    <property type="entry name" value="TRCF domain-like"/>
    <property type="match status" value="1"/>
</dbReference>
<dbReference type="RefSeq" id="WP_123352600.1">
    <property type="nucleotide sequence ID" value="NZ_CP027432.2"/>
</dbReference>
<dbReference type="GO" id="GO:0003684">
    <property type="term" value="F:damaged DNA binding"/>
    <property type="evidence" value="ECO:0007669"/>
    <property type="project" value="InterPro"/>
</dbReference>
<dbReference type="SUPFAM" id="SSF52540">
    <property type="entry name" value="P-loop containing nucleoside triphosphate hydrolases"/>
    <property type="match status" value="3"/>
</dbReference>
<reference evidence="15" key="1">
    <citation type="submission" date="2018-03" db="EMBL/GenBank/DDBJ databases">
        <title>A comparative analysis of the Nautiliaceae.</title>
        <authorList>
            <person name="Grosche A."/>
            <person name="Smedile F."/>
            <person name="Vetriani C."/>
        </authorList>
    </citation>
    <scope>NUCLEOTIDE SEQUENCE [LARGE SCALE GENOMIC DNA]</scope>
    <source>
        <strain evidence="15">TB6</strain>
    </source>
</reference>
<dbReference type="InterPro" id="IPR041471">
    <property type="entry name" value="UvrB_inter"/>
</dbReference>
<evidence type="ECO:0000256" key="1">
    <source>
        <dbReference type="ARBA" id="ARBA00022490"/>
    </source>
</evidence>
<dbReference type="EC" id="3.6.4.-" evidence="9"/>
<dbReference type="InterPro" id="IPR014001">
    <property type="entry name" value="Helicase_ATP-bd"/>
</dbReference>
<dbReference type="GO" id="GO:0005737">
    <property type="term" value="C:cytoplasm"/>
    <property type="evidence" value="ECO:0007669"/>
    <property type="project" value="UniProtKB-SubCell"/>
</dbReference>
<keyword evidence="6 9" id="KW-0067">ATP-binding</keyword>
<protein>
    <recommendedName>
        <fullName evidence="9">Transcription-repair-coupling factor</fullName>
        <shortName evidence="9">TRCF</shortName>
        <ecNumber evidence="9">3.6.4.-</ecNumber>
    </recommendedName>
</protein>
<evidence type="ECO:0000256" key="7">
    <source>
        <dbReference type="ARBA" id="ARBA00023125"/>
    </source>
</evidence>
<dbReference type="InterPro" id="IPR037235">
    <property type="entry name" value="TRCF-like_C_D7"/>
</dbReference>
<dbReference type="InterPro" id="IPR005118">
    <property type="entry name" value="TRCF_C"/>
</dbReference>
<dbReference type="SUPFAM" id="SSF141259">
    <property type="entry name" value="CarD-like"/>
    <property type="match status" value="1"/>
</dbReference>
<comment type="similarity">
    <text evidence="9">In the C-terminal section; belongs to the helicase family. RecG subfamily.</text>
</comment>
<dbReference type="SMART" id="SM00487">
    <property type="entry name" value="DEXDc"/>
    <property type="match status" value="1"/>
</dbReference>
<evidence type="ECO:0000259" key="10">
    <source>
        <dbReference type="PROSITE" id="PS51192"/>
    </source>
</evidence>
<name>A0AAJ4UY11_9BACT</name>
<comment type="similarity">
    <text evidence="9">In the N-terminal section; belongs to the UvrB family.</text>
</comment>
<dbReference type="Pfam" id="PF00271">
    <property type="entry name" value="Helicase_C"/>
    <property type="match status" value="1"/>
</dbReference>
<dbReference type="PROSITE" id="PS51194">
    <property type="entry name" value="HELICASE_CTER"/>
    <property type="match status" value="1"/>
</dbReference>
<evidence type="ECO:0000256" key="2">
    <source>
        <dbReference type="ARBA" id="ARBA00022741"/>
    </source>
</evidence>
<evidence type="ECO:0000256" key="3">
    <source>
        <dbReference type="ARBA" id="ARBA00022763"/>
    </source>
</evidence>
<evidence type="ECO:0000256" key="4">
    <source>
        <dbReference type="ARBA" id="ARBA00022801"/>
    </source>
</evidence>
<dbReference type="Gene3D" id="3.30.2060.10">
    <property type="entry name" value="Penicillin-binding protein 1b domain"/>
    <property type="match status" value="1"/>
</dbReference>
<dbReference type="Pfam" id="PF17757">
    <property type="entry name" value="UvrB_inter"/>
    <property type="match status" value="1"/>
</dbReference>
<evidence type="ECO:0000313" key="15">
    <source>
        <dbReference type="Proteomes" id="UP000298805"/>
    </source>
</evidence>
<keyword evidence="3 9" id="KW-0227">DNA damage</keyword>
<dbReference type="GO" id="GO:0003678">
    <property type="term" value="F:DNA helicase activity"/>
    <property type="evidence" value="ECO:0007669"/>
    <property type="project" value="TreeGrafter"/>
</dbReference>
<dbReference type="AlphaFoldDB" id="A0AAJ4UY11"/>
<sequence length="982" mass="113016">MQAKVYEFLKENKNNIVTANIKEALNIAEVYKYLDIPVVVFPDFRAVFGDDLRSFRKEIFELNNALYKYYNENYYFVSPYATLMKKLPVKRYYRDIDINFGDEINLNELKETLIFWGYEVVDIVSEKGEVSFRGDIFDIWPINYEKPFRVSLFDVEVESIRIFDETNQKSIEEVESFKIIPAIAALDKEEYEKIQDEIAKSEFATFYKDFYSLGFWFLERDFINDFVLLHDITQEIEEYREFYKEFNEAVVNAKIIPQGECKDCKWRIEDKKILIDQKPWDGKTPLEIVAKNEILLKEYDLFEFVKYKAPLVKWIKNSAHVNFACNDKIVISLNPPEFEKKRKVSLAIDELKKGDFVVHQQHGIGKFMGLKKMEVLGKIGEFAEVLYANDDKLLLPVENLNLIDRYIAPGGVIPTLDKLGKGSFAKKLAKVKEKVYAIAADIIKLAAEREVIEPIKLDFKGVEEFIKKAPFTHTPDQKKAIEEIISDFKSKVMDRLLSGDVGFGKTEVAMVASFIVAKSGYQVAVIAPTTILVNQHYESFKERFKDYPEIKIAKLDRFTLSKEKKEIIEGVKKGEIDILISTHAGLNVEYKNLGLVIIDEEHKFGVKQKEALKEFAKNVHTLYMSATPIPRTLNMALSKIKSISTLETAPKGKQETKTFVKEWDENLIKEAILREIRRGGQIFYIYNNIAYIEQKKKELQELLPNLRILTLHAKMTPSQIEKGLVDFINGKYDLALTTTIVESGIHIPNVNTVIVENADRFGIADLHQIRGRVGRGKNEGYAYFLVKDKEELSEDAKKRLLALEENSFIGSGQVLALKDLEIRGGGNIVGAEQSGQVKGVGYSMYIKMLEDTLKEMLGEKKEESEVEVKLNINAYLSDKIITEDRLRLDLYKRLSRAKTLKEVFEIEKEIVDRFGKIDTPTQNFIEKIKIKVLAQQKGIKAISNYGQNISIQYENGEKEVIKAPAKDDEIILETIINKLKEK</sequence>
<dbReference type="GO" id="GO:0016787">
    <property type="term" value="F:hydrolase activity"/>
    <property type="evidence" value="ECO:0007669"/>
    <property type="project" value="UniProtKB-KW"/>
</dbReference>
<dbReference type="Gene3D" id="3.90.1150.50">
    <property type="entry name" value="Transcription-repair-coupling factor, D7 domain"/>
    <property type="match status" value="1"/>
</dbReference>
<organism evidence="13 14">
    <name type="scientific">Caminibacter pacificus</name>
    <dbReference type="NCBI Taxonomy" id="1424653"/>
    <lineage>
        <taxon>Bacteria</taxon>
        <taxon>Pseudomonadati</taxon>
        <taxon>Campylobacterota</taxon>
        <taxon>Epsilonproteobacteria</taxon>
        <taxon>Nautiliales</taxon>
        <taxon>Nautiliaceae</taxon>
        <taxon>Caminibacter</taxon>
    </lineage>
</organism>
<dbReference type="CDD" id="cd17991">
    <property type="entry name" value="DEXHc_TRCF"/>
    <property type="match status" value="1"/>
</dbReference>
<dbReference type="EMBL" id="CP027432">
    <property type="protein sequence ID" value="QCI27603.1"/>
    <property type="molecule type" value="Genomic_DNA"/>
</dbReference>
<keyword evidence="4 9" id="KW-0378">Hydrolase</keyword>
<feature type="domain" description="Helicase C-terminal" evidence="11">
    <location>
        <begin position="659"/>
        <end position="821"/>
    </location>
</feature>
<dbReference type="PANTHER" id="PTHR47964:SF1">
    <property type="entry name" value="ATP-DEPENDENT DNA HELICASE HOMOLOG RECG, CHLOROPLASTIC"/>
    <property type="match status" value="1"/>
</dbReference>
<dbReference type="Pfam" id="PF00270">
    <property type="entry name" value="DEAD"/>
    <property type="match status" value="1"/>
</dbReference>
<keyword evidence="15" id="KW-1185">Reference proteome</keyword>
<dbReference type="GO" id="GO:0005524">
    <property type="term" value="F:ATP binding"/>
    <property type="evidence" value="ECO:0007669"/>
    <property type="project" value="UniProtKB-UniRule"/>
</dbReference>
<dbReference type="Gene3D" id="2.40.10.170">
    <property type="match status" value="1"/>
</dbReference>
<dbReference type="EMBL" id="RJVK01000002">
    <property type="protein sequence ID" value="ROR40218.1"/>
    <property type="molecule type" value="Genomic_DNA"/>
</dbReference>
<dbReference type="InterPro" id="IPR047112">
    <property type="entry name" value="RecG/Mfd"/>
</dbReference>
<dbReference type="Pfam" id="PF03461">
    <property type="entry name" value="TRCF"/>
    <property type="match status" value="1"/>
</dbReference>
<dbReference type="HAMAP" id="MF_00969">
    <property type="entry name" value="TRCF"/>
    <property type="match status" value="1"/>
</dbReference>
<evidence type="ECO:0000256" key="5">
    <source>
        <dbReference type="ARBA" id="ARBA00022806"/>
    </source>
</evidence>
<evidence type="ECO:0000259" key="11">
    <source>
        <dbReference type="PROSITE" id="PS51194"/>
    </source>
</evidence>
<dbReference type="PANTHER" id="PTHR47964">
    <property type="entry name" value="ATP-DEPENDENT DNA HELICASE HOMOLOG RECG, CHLOROPLASTIC"/>
    <property type="match status" value="1"/>
</dbReference>
<proteinExistence type="inferred from homology"/>
<evidence type="ECO:0000256" key="8">
    <source>
        <dbReference type="ARBA" id="ARBA00023204"/>
    </source>
</evidence>
<evidence type="ECO:0000313" key="14">
    <source>
        <dbReference type="Proteomes" id="UP000272781"/>
    </source>
</evidence>
<dbReference type="SMART" id="SM00490">
    <property type="entry name" value="HELICc"/>
    <property type="match status" value="1"/>
</dbReference>
<reference evidence="12" key="3">
    <citation type="submission" date="2019-06" db="EMBL/GenBank/DDBJ databases">
        <title>A comparative analysis of the Nautiliaceae.</title>
        <authorList>
            <person name="Grosche A."/>
            <person name="Smedile F."/>
            <person name="Vetriani C."/>
        </authorList>
    </citation>
    <scope>NUCLEOTIDE SEQUENCE</scope>
    <source>
        <strain evidence="12">TB6</strain>
    </source>
</reference>
<comment type="subcellular location">
    <subcellularLocation>
        <location evidence="9">Cytoplasm</location>
    </subcellularLocation>
</comment>
<dbReference type="SMART" id="SM00982">
    <property type="entry name" value="TRCF"/>
    <property type="match status" value="1"/>
</dbReference>
<comment type="function">
    <text evidence="9">Couples transcription and DNA repair by recognizing RNA polymerase (RNAP) stalled at DNA lesions. Mediates ATP-dependent release of RNAP and its truncated transcript from the DNA, and recruitment of nucleotide excision repair machinery to the damaged site.</text>
</comment>
<dbReference type="GO" id="GO:0006355">
    <property type="term" value="P:regulation of DNA-templated transcription"/>
    <property type="evidence" value="ECO:0007669"/>
    <property type="project" value="UniProtKB-UniRule"/>
</dbReference>
<dbReference type="Proteomes" id="UP000272781">
    <property type="component" value="Unassembled WGS sequence"/>
</dbReference>
<dbReference type="Gene3D" id="3.40.50.300">
    <property type="entry name" value="P-loop containing nucleotide triphosphate hydrolases"/>
    <property type="match status" value="2"/>
</dbReference>
<evidence type="ECO:0000256" key="9">
    <source>
        <dbReference type="HAMAP-Rule" id="MF_00969"/>
    </source>
</evidence>
<evidence type="ECO:0000313" key="12">
    <source>
        <dbReference type="EMBL" id="QCI27603.1"/>
    </source>
</evidence>
<gene>
    <name evidence="9" type="primary">mfd</name>
    <name evidence="12" type="ORF">C6V80_01080</name>
    <name evidence="13" type="ORF">EDC58_1207</name>
</gene>
<dbReference type="GO" id="GO:0000716">
    <property type="term" value="P:transcription-coupled nucleotide-excision repair, DNA damage recognition"/>
    <property type="evidence" value="ECO:0007669"/>
    <property type="project" value="UniProtKB-UniRule"/>
</dbReference>
<keyword evidence="2 9" id="KW-0547">Nucleotide-binding</keyword>
<accession>A0AAJ4UY11</accession>
<keyword evidence="8 9" id="KW-0234">DNA repair</keyword>
<dbReference type="InterPro" id="IPR001650">
    <property type="entry name" value="Helicase_C-like"/>
</dbReference>
<dbReference type="InterPro" id="IPR036101">
    <property type="entry name" value="CarD-like/TRCF_RID_sf"/>
</dbReference>
<dbReference type="SMART" id="SM01058">
    <property type="entry name" value="CarD_TRCF"/>
    <property type="match status" value="1"/>
</dbReference>
<dbReference type="Proteomes" id="UP000298805">
    <property type="component" value="Chromosome"/>
</dbReference>
<keyword evidence="5 13" id="KW-0347">Helicase</keyword>
<keyword evidence="1 9" id="KW-0963">Cytoplasm</keyword>